<evidence type="ECO:0000256" key="4">
    <source>
        <dbReference type="ARBA" id="ARBA00023157"/>
    </source>
</evidence>
<evidence type="ECO:0000256" key="2">
    <source>
        <dbReference type="ARBA" id="ARBA00022723"/>
    </source>
</evidence>
<proteinExistence type="predicted"/>
<dbReference type="Gene3D" id="3.20.20.190">
    <property type="entry name" value="Phosphatidylinositol (PI) phosphodiesterase"/>
    <property type="match status" value="1"/>
</dbReference>
<evidence type="ECO:0000313" key="7">
    <source>
        <dbReference type="Proteomes" id="UP000288716"/>
    </source>
</evidence>
<dbReference type="GO" id="GO:0016829">
    <property type="term" value="F:lyase activity"/>
    <property type="evidence" value="ECO:0007669"/>
    <property type="project" value="UniProtKB-KW"/>
</dbReference>
<evidence type="ECO:0000256" key="1">
    <source>
        <dbReference type="ARBA" id="ARBA00000110"/>
    </source>
</evidence>
<keyword evidence="4" id="KW-1015">Disulfide bond</keyword>
<dbReference type="SUPFAM" id="SSF51695">
    <property type="entry name" value="PLC-like phosphodiesterases"/>
    <property type="match status" value="1"/>
</dbReference>
<dbReference type="GO" id="GO:0006629">
    <property type="term" value="P:lipid metabolic process"/>
    <property type="evidence" value="ECO:0007669"/>
    <property type="project" value="InterPro"/>
</dbReference>
<dbReference type="PANTHER" id="PTHR13593">
    <property type="match status" value="1"/>
</dbReference>
<evidence type="ECO:0008006" key="8">
    <source>
        <dbReference type="Google" id="ProtNLM"/>
    </source>
</evidence>
<organism evidence="6 7">
    <name type="scientific">Leptotrombidium deliense</name>
    <dbReference type="NCBI Taxonomy" id="299467"/>
    <lineage>
        <taxon>Eukaryota</taxon>
        <taxon>Metazoa</taxon>
        <taxon>Ecdysozoa</taxon>
        <taxon>Arthropoda</taxon>
        <taxon>Chelicerata</taxon>
        <taxon>Arachnida</taxon>
        <taxon>Acari</taxon>
        <taxon>Acariformes</taxon>
        <taxon>Trombidiformes</taxon>
        <taxon>Prostigmata</taxon>
        <taxon>Anystina</taxon>
        <taxon>Parasitengona</taxon>
        <taxon>Trombiculoidea</taxon>
        <taxon>Trombiculidae</taxon>
        <taxon>Leptotrombidium</taxon>
    </lineage>
</organism>
<dbReference type="GO" id="GO:0046872">
    <property type="term" value="F:metal ion binding"/>
    <property type="evidence" value="ECO:0007669"/>
    <property type="project" value="UniProtKB-KW"/>
</dbReference>
<dbReference type="OrthoDB" id="1046782at2759"/>
<evidence type="ECO:0000256" key="5">
    <source>
        <dbReference type="ARBA" id="ARBA00023239"/>
    </source>
</evidence>
<protein>
    <recommendedName>
        <fullName evidence="8">PI-PLC X domain-containing protein 3-like protein</fullName>
    </recommendedName>
</protein>
<keyword evidence="3" id="KW-0460">Magnesium</keyword>
<comment type="catalytic activity">
    <reaction evidence="1">
        <text>an N-(acyl)-sphingosylphosphoethanolamine = an N-(acyl)-sphingosyl-1,3-cyclic phosphate + ethanolamine</text>
        <dbReference type="Rhea" id="RHEA:60648"/>
        <dbReference type="ChEBI" id="CHEBI:57603"/>
        <dbReference type="ChEBI" id="CHEBI:143891"/>
        <dbReference type="ChEBI" id="CHEBI:143892"/>
    </reaction>
</comment>
<reference evidence="6 7" key="1">
    <citation type="journal article" date="2018" name="Gigascience">
        <title>Genomes of trombidid mites reveal novel predicted allergens and laterally-transferred genes associated with secondary metabolism.</title>
        <authorList>
            <person name="Dong X."/>
            <person name="Chaisiri K."/>
            <person name="Xia D."/>
            <person name="Armstrong S.D."/>
            <person name="Fang Y."/>
            <person name="Donnelly M.J."/>
            <person name="Kadowaki T."/>
            <person name="McGarry J.W."/>
            <person name="Darby A.C."/>
            <person name="Makepeace B.L."/>
        </authorList>
    </citation>
    <scope>NUCLEOTIDE SEQUENCE [LARGE SCALE GENOMIC DNA]</scope>
    <source>
        <strain evidence="6">UoL-UT</strain>
    </source>
</reference>
<gene>
    <name evidence="6" type="ORF">B4U80_04340</name>
</gene>
<name>A0A443S2J8_9ACAR</name>
<keyword evidence="5" id="KW-0456">Lyase</keyword>
<feature type="non-terminal residue" evidence="6">
    <location>
        <position position="1"/>
    </location>
</feature>
<keyword evidence="2" id="KW-0479">Metal-binding</keyword>
<dbReference type="InterPro" id="IPR051057">
    <property type="entry name" value="PI-PLC_domain"/>
</dbReference>
<dbReference type="VEuPathDB" id="VectorBase:LDEU010271"/>
<comment type="caution">
    <text evidence="6">The sequence shown here is derived from an EMBL/GenBank/DDBJ whole genome shotgun (WGS) entry which is preliminary data.</text>
</comment>
<dbReference type="PANTHER" id="PTHR13593:SF103">
    <property type="entry name" value="RE10370P"/>
    <property type="match status" value="1"/>
</dbReference>
<sequence>YLDLRVMFRPETQDGEKHLLWIAHDKVQMNNTLDSVLKQIRQFLDATSKEIVIIDFHRFPLGFETDKINKHKILLKMLEVRLKPYLSPNNKFYKVTVDELVKSGKRVIIGYAEQDVKMPYLYPRVKHLWANTDHIDFLYKYLKDSCRRDGTFATSAMAELTPKPAEVVFNVYGGLRKMADGVNSEVTKWFRDHLWNCANIVATDFFLGNNIIEVSITVNSKSTILGIRH</sequence>
<dbReference type="Proteomes" id="UP000288716">
    <property type="component" value="Unassembled WGS sequence"/>
</dbReference>
<evidence type="ECO:0000256" key="3">
    <source>
        <dbReference type="ARBA" id="ARBA00022842"/>
    </source>
</evidence>
<evidence type="ECO:0000313" key="6">
    <source>
        <dbReference type="EMBL" id="RWS21768.1"/>
    </source>
</evidence>
<accession>A0A443S2J8</accession>
<keyword evidence="7" id="KW-1185">Reference proteome</keyword>
<dbReference type="GO" id="GO:0008081">
    <property type="term" value="F:phosphoric diester hydrolase activity"/>
    <property type="evidence" value="ECO:0007669"/>
    <property type="project" value="InterPro"/>
</dbReference>
<dbReference type="InterPro" id="IPR017946">
    <property type="entry name" value="PLC-like_Pdiesterase_TIM-brl"/>
</dbReference>
<dbReference type="AlphaFoldDB" id="A0A443S2J8"/>
<dbReference type="EMBL" id="NCKV01010934">
    <property type="protein sequence ID" value="RWS21768.1"/>
    <property type="molecule type" value="Genomic_DNA"/>
</dbReference>